<dbReference type="CDD" id="cd00093">
    <property type="entry name" value="HTH_XRE"/>
    <property type="match status" value="1"/>
</dbReference>
<dbReference type="Proteomes" id="UP000618952">
    <property type="component" value="Unassembled WGS sequence"/>
</dbReference>
<organism evidence="5 6">
    <name type="scientific">Arenibacter arenosicollis</name>
    <dbReference type="NCBI Taxonomy" id="2762274"/>
    <lineage>
        <taxon>Bacteria</taxon>
        <taxon>Pseudomonadati</taxon>
        <taxon>Bacteroidota</taxon>
        <taxon>Flavobacteriia</taxon>
        <taxon>Flavobacteriales</taxon>
        <taxon>Flavobacteriaceae</taxon>
        <taxon>Arenibacter</taxon>
    </lineage>
</organism>
<evidence type="ECO:0000256" key="2">
    <source>
        <dbReference type="ARBA" id="ARBA00023125"/>
    </source>
</evidence>
<dbReference type="InterPro" id="IPR010982">
    <property type="entry name" value="Lambda_DNA-bd_dom_sf"/>
</dbReference>
<dbReference type="SUPFAM" id="SSF47413">
    <property type="entry name" value="lambda repressor-like DNA-binding domains"/>
    <property type="match status" value="1"/>
</dbReference>
<protein>
    <submittedName>
        <fullName evidence="5">Helix-turn-helix transcriptional regulator</fullName>
    </submittedName>
</protein>
<evidence type="ECO:0000313" key="5">
    <source>
        <dbReference type="EMBL" id="MBC8767367.1"/>
    </source>
</evidence>
<evidence type="ECO:0000259" key="4">
    <source>
        <dbReference type="PROSITE" id="PS50943"/>
    </source>
</evidence>
<comment type="caution">
    <text evidence="5">The sequence shown here is derived from an EMBL/GenBank/DDBJ whole genome shotgun (WGS) entry which is preliminary data.</text>
</comment>
<keyword evidence="1" id="KW-0805">Transcription regulation</keyword>
<dbReference type="PANTHER" id="PTHR46797">
    <property type="entry name" value="HTH-TYPE TRANSCRIPTIONAL REGULATOR"/>
    <property type="match status" value="1"/>
</dbReference>
<reference evidence="5 6" key="1">
    <citation type="submission" date="2020-08" db="EMBL/GenBank/DDBJ databases">
        <title>Arenibacter gaetbuli sp. nov., isolated from a sand dune.</title>
        <authorList>
            <person name="Park S."/>
            <person name="Yoon J.-H."/>
        </authorList>
    </citation>
    <scope>NUCLEOTIDE SEQUENCE [LARGE SCALE GENOMIC DNA]</scope>
    <source>
        <strain evidence="5 6">BSSL-BM3</strain>
    </source>
</reference>
<gene>
    <name evidence="5" type="ORF">H4O18_05120</name>
</gene>
<dbReference type="InterPro" id="IPR050807">
    <property type="entry name" value="TransReg_Diox_bact_type"/>
</dbReference>
<keyword evidence="6" id="KW-1185">Reference proteome</keyword>
<dbReference type="RefSeq" id="WP_187582082.1">
    <property type="nucleotide sequence ID" value="NZ_JACLHY010000003.1"/>
</dbReference>
<accession>A0ABR7QJL7</accession>
<sequence length="58" mass="6569">MKIRSLREEKGLSQFQLATEADIPKNQIGRIERAEINTTILTLSNIAKALNVDVKKFL</sequence>
<name>A0ABR7QJL7_9FLAO</name>
<evidence type="ECO:0000256" key="3">
    <source>
        <dbReference type="ARBA" id="ARBA00023163"/>
    </source>
</evidence>
<evidence type="ECO:0000256" key="1">
    <source>
        <dbReference type="ARBA" id="ARBA00023015"/>
    </source>
</evidence>
<dbReference type="Gene3D" id="1.10.260.40">
    <property type="entry name" value="lambda repressor-like DNA-binding domains"/>
    <property type="match status" value="1"/>
</dbReference>
<proteinExistence type="predicted"/>
<dbReference type="SMART" id="SM00530">
    <property type="entry name" value="HTH_XRE"/>
    <property type="match status" value="1"/>
</dbReference>
<keyword evidence="2" id="KW-0238">DNA-binding</keyword>
<dbReference type="EMBL" id="JACLHY010000003">
    <property type="protein sequence ID" value="MBC8767367.1"/>
    <property type="molecule type" value="Genomic_DNA"/>
</dbReference>
<feature type="domain" description="HTH cro/C1-type" evidence="4">
    <location>
        <begin position="3"/>
        <end position="57"/>
    </location>
</feature>
<dbReference type="PANTHER" id="PTHR46797:SF23">
    <property type="entry name" value="HTH-TYPE TRANSCRIPTIONAL REGULATOR SUTR"/>
    <property type="match status" value="1"/>
</dbReference>
<evidence type="ECO:0000313" key="6">
    <source>
        <dbReference type="Proteomes" id="UP000618952"/>
    </source>
</evidence>
<dbReference type="InterPro" id="IPR001387">
    <property type="entry name" value="Cro/C1-type_HTH"/>
</dbReference>
<dbReference type="PROSITE" id="PS50943">
    <property type="entry name" value="HTH_CROC1"/>
    <property type="match status" value="1"/>
</dbReference>
<dbReference type="Pfam" id="PF01381">
    <property type="entry name" value="HTH_3"/>
    <property type="match status" value="1"/>
</dbReference>
<keyword evidence="3" id="KW-0804">Transcription</keyword>